<sequence length="230" mass="25326">MGSNRRGCSLTLRPLPAARNTQTGCHYLCGALEAGVVLLQWYEPMQKFMLVKHFDFPLPSPLPVFEMLVSPGEEYPLVCIGVSKGPAPVQAVHFQTINLNSLTSWFTDSGTAVSCPGPTQVIQLDGETVLVLIDRSLKLVNLQGLLLRRHFPAPTVPFDMAVESVALVQNCVPASWRHGVQVRPLGSAQVVEELRDTHWTFRLLRSPSTVIIETRPTEEPSGASNLYVLE</sequence>
<organism evidence="2 3">
    <name type="scientific">Sphenodon punctatus</name>
    <name type="common">Tuatara</name>
    <name type="synonym">Hatteria punctata</name>
    <dbReference type="NCBI Taxonomy" id="8508"/>
    <lineage>
        <taxon>Eukaryota</taxon>
        <taxon>Metazoa</taxon>
        <taxon>Chordata</taxon>
        <taxon>Craniata</taxon>
        <taxon>Vertebrata</taxon>
        <taxon>Euteleostomi</taxon>
        <taxon>Lepidosauria</taxon>
        <taxon>Sphenodontia</taxon>
        <taxon>Sphenodontidae</taxon>
        <taxon>Sphenodon</taxon>
    </lineage>
</organism>
<reference evidence="2" key="1">
    <citation type="submission" date="2025-08" db="UniProtKB">
        <authorList>
            <consortium name="Ensembl"/>
        </authorList>
    </citation>
    <scope>IDENTIFICATION</scope>
</reference>
<accession>A0A8D0GDB0</accession>
<evidence type="ECO:0000259" key="1">
    <source>
        <dbReference type="PROSITE" id="PS50219"/>
    </source>
</evidence>
<dbReference type="AlphaFoldDB" id="A0A8D0GDB0"/>
<dbReference type="GeneTree" id="ENSGT00940000160308"/>
<evidence type="ECO:0000313" key="3">
    <source>
        <dbReference type="Proteomes" id="UP000694392"/>
    </source>
</evidence>
<dbReference type="PROSITE" id="PS50219">
    <property type="entry name" value="CNH"/>
    <property type="match status" value="1"/>
</dbReference>
<name>A0A8D0GDB0_SPHPU</name>
<dbReference type="Ensembl" id="ENSSPUT00000005368.1">
    <property type="protein sequence ID" value="ENSSPUP00000005052.1"/>
    <property type="gene ID" value="ENSSPUG00000003904.1"/>
</dbReference>
<feature type="domain" description="CNH" evidence="1">
    <location>
        <begin position="1"/>
        <end position="209"/>
    </location>
</feature>
<protein>
    <recommendedName>
        <fullName evidence="1">CNH domain-containing protein</fullName>
    </recommendedName>
</protein>
<keyword evidence="3" id="KW-1185">Reference proteome</keyword>
<dbReference type="SMART" id="SM00036">
    <property type="entry name" value="CNH"/>
    <property type="match status" value="1"/>
</dbReference>
<reference evidence="2" key="2">
    <citation type="submission" date="2025-09" db="UniProtKB">
        <authorList>
            <consortium name="Ensembl"/>
        </authorList>
    </citation>
    <scope>IDENTIFICATION</scope>
</reference>
<dbReference type="OMA" id="ITPEYEY"/>
<evidence type="ECO:0000313" key="2">
    <source>
        <dbReference type="Ensembl" id="ENSSPUP00000005052.1"/>
    </source>
</evidence>
<proteinExistence type="predicted"/>
<dbReference type="InterPro" id="IPR001180">
    <property type="entry name" value="CNH_dom"/>
</dbReference>
<dbReference type="Proteomes" id="UP000694392">
    <property type="component" value="Unplaced"/>
</dbReference>
<dbReference type="Pfam" id="PF00780">
    <property type="entry name" value="CNH"/>
    <property type="match status" value="1"/>
</dbReference>